<keyword evidence="2" id="KW-0472">Membrane</keyword>
<evidence type="ECO:0000313" key="3">
    <source>
        <dbReference type="EMBL" id="MFD1018211.1"/>
    </source>
</evidence>
<comment type="caution">
    <text evidence="3">The sequence shown here is derived from an EMBL/GenBank/DDBJ whole genome shotgun (WGS) entry which is preliminary data.</text>
</comment>
<organism evidence="3 4">
    <name type="scientific">Thalassobacillus hwangdonensis</name>
    <dbReference type="NCBI Taxonomy" id="546108"/>
    <lineage>
        <taxon>Bacteria</taxon>
        <taxon>Bacillati</taxon>
        <taxon>Bacillota</taxon>
        <taxon>Bacilli</taxon>
        <taxon>Bacillales</taxon>
        <taxon>Bacillaceae</taxon>
        <taxon>Thalassobacillus</taxon>
    </lineage>
</organism>
<gene>
    <name evidence="3" type="ORF">ACFQ2J_03265</name>
</gene>
<dbReference type="EMBL" id="JBHTKL010000001">
    <property type="protein sequence ID" value="MFD1018211.1"/>
    <property type="molecule type" value="Genomic_DNA"/>
</dbReference>
<keyword evidence="2" id="KW-1133">Transmembrane helix</keyword>
<evidence type="ECO:0000256" key="2">
    <source>
        <dbReference type="SAM" id="Phobius"/>
    </source>
</evidence>
<dbReference type="Proteomes" id="UP001596990">
    <property type="component" value="Unassembled WGS sequence"/>
</dbReference>
<keyword evidence="1" id="KW-0175">Coiled coil</keyword>
<dbReference type="RefSeq" id="WP_386056535.1">
    <property type="nucleotide sequence ID" value="NZ_JBHTKL010000001.1"/>
</dbReference>
<sequence>MVTTLLFVVSFLLHGVTVLVLIILATRMKRAEDSEQNQKQATEEIEQLFSAYLMEIKDENDRLKQLLEEASPVLPKVESERMEAKVHVPVDHIAVDEQDQEDIKHGKVNTYQPPSPDVQDTVEVSLNTKVARLHQEGFSAEEIARRLGRGLTEVELMLKFNR</sequence>
<feature type="coiled-coil region" evidence="1">
    <location>
        <begin position="28"/>
        <end position="69"/>
    </location>
</feature>
<dbReference type="InterPro" id="IPR046118">
    <property type="entry name" value="DUF6115"/>
</dbReference>
<reference evidence="4" key="1">
    <citation type="journal article" date="2019" name="Int. J. Syst. Evol. Microbiol.">
        <title>The Global Catalogue of Microorganisms (GCM) 10K type strain sequencing project: providing services to taxonomists for standard genome sequencing and annotation.</title>
        <authorList>
            <consortium name="The Broad Institute Genomics Platform"/>
            <consortium name="The Broad Institute Genome Sequencing Center for Infectious Disease"/>
            <person name="Wu L."/>
            <person name="Ma J."/>
        </authorList>
    </citation>
    <scope>NUCLEOTIDE SEQUENCE [LARGE SCALE GENOMIC DNA]</scope>
    <source>
        <strain evidence="4">CCUG 56607</strain>
    </source>
</reference>
<name>A0ABW3KWE9_9BACI</name>
<keyword evidence="4" id="KW-1185">Reference proteome</keyword>
<protein>
    <submittedName>
        <fullName evidence="3">DUF6115 domain-containing protein</fullName>
    </submittedName>
</protein>
<keyword evidence="2" id="KW-0812">Transmembrane</keyword>
<proteinExistence type="predicted"/>
<accession>A0ABW3KWE9</accession>
<evidence type="ECO:0000313" key="4">
    <source>
        <dbReference type="Proteomes" id="UP001596990"/>
    </source>
</evidence>
<evidence type="ECO:0000256" key="1">
    <source>
        <dbReference type="SAM" id="Coils"/>
    </source>
</evidence>
<dbReference type="Pfam" id="PF19610">
    <property type="entry name" value="DUF6115"/>
    <property type="match status" value="1"/>
</dbReference>
<feature type="transmembrane region" description="Helical" evidence="2">
    <location>
        <begin position="6"/>
        <end position="25"/>
    </location>
</feature>